<dbReference type="RefSeq" id="WP_167966597.1">
    <property type="nucleotide sequence ID" value="NZ_JAATJJ010000005.1"/>
</dbReference>
<sequence>MTFDNLFDALENNLIENKTDRQIVEKILEAERDWIVPITNLNQFIDLLEKEIGDKASKSNLSKLQDRYQINGFKNSAWNAESVYSLLEIFELTNSTDLSSVFTDLSNRIKTK</sequence>
<dbReference type="Proteomes" id="UP000590442">
    <property type="component" value="Unassembled WGS sequence"/>
</dbReference>
<reference evidence="1 2" key="1">
    <citation type="submission" date="2020-03" db="EMBL/GenBank/DDBJ databases">
        <title>Genomic Encyclopedia of Type Strains, Phase IV (KMG-IV): sequencing the most valuable type-strain genomes for metagenomic binning, comparative biology and taxonomic classification.</title>
        <authorList>
            <person name="Goeker M."/>
        </authorList>
    </citation>
    <scope>NUCLEOTIDE SEQUENCE [LARGE SCALE GENOMIC DNA]</scope>
    <source>
        <strain evidence="1 2">DSM 29762</strain>
    </source>
</reference>
<gene>
    <name evidence="1" type="ORF">GGR42_003428</name>
</gene>
<evidence type="ECO:0000313" key="1">
    <source>
        <dbReference type="EMBL" id="NJB72924.1"/>
    </source>
</evidence>
<protein>
    <submittedName>
        <fullName evidence="1">Uncharacterized protein</fullName>
    </submittedName>
</protein>
<proteinExistence type="predicted"/>
<dbReference type="AlphaFoldDB" id="A0A846R6B9"/>
<evidence type="ECO:0000313" key="2">
    <source>
        <dbReference type="Proteomes" id="UP000590442"/>
    </source>
</evidence>
<organism evidence="1 2">
    <name type="scientific">Saonia flava</name>
    <dbReference type="NCBI Taxonomy" id="523696"/>
    <lineage>
        <taxon>Bacteria</taxon>
        <taxon>Pseudomonadati</taxon>
        <taxon>Bacteroidota</taxon>
        <taxon>Flavobacteriia</taxon>
        <taxon>Flavobacteriales</taxon>
        <taxon>Flavobacteriaceae</taxon>
        <taxon>Saonia</taxon>
    </lineage>
</organism>
<accession>A0A846R6B9</accession>
<name>A0A846R6B9_9FLAO</name>
<dbReference type="EMBL" id="JAATJJ010000005">
    <property type="protein sequence ID" value="NJB72924.1"/>
    <property type="molecule type" value="Genomic_DNA"/>
</dbReference>
<keyword evidence="2" id="KW-1185">Reference proteome</keyword>
<comment type="caution">
    <text evidence="1">The sequence shown here is derived from an EMBL/GenBank/DDBJ whole genome shotgun (WGS) entry which is preliminary data.</text>
</comment>